<evidence type="ECO:0000313" key="2">
    <source>
        <dbReference type="Proteomes" id="UP000181661"/>
    </source>
</evidence>
<dbReference type="Proteomes" id="UP000181661">
    <property type="component" value="Unassembled WGS sequence"/>
</dbReference>
<name>A0A1S2UA81_9PSED</name>
<reference evidence="1 2" key="1">
    <citation type="submission" date="2016-08" db="EMBL/GenBank/DDBJ databases">
        <title>Draft genome sequence of Pseudomonas costantinii LMG 22119, type strain isolated from cultivated mushroom (Agaricus bisporus) sporophores.</title>
        <authorList>
            <person name="Tambong J.T."/>
        </authorList>
    </citation>
    <scope>NUCLEOTIDE SEQUENCE [LARGE SCALE GENOMIC DNA]</scope>
    <source>
        <strain evidence="1 2">LMG 22119</strain>
    </source>
</reference>
<protein>
    <submittedName>
        <fullName evidence="1">Uncharacterized protein</fullName>
    </submittedName>
</protein>
<dbReference type="OrthoDB" id="6896916at2"/>
<sequence length="105" mass="11958">MASAPRSSRQYAQLVIDTPFDAEVRTLLDKCPPEWRVSVELIVASHERRVAEFVRQKEKLRPRHLTTSPVFGTYQDQAPARSNPVVAARSMAEIRSVLKPMKEAR</sequence>
<organism evidence="1 2">
    <name type="scientific">Pseudomonas costantinii</name>
    <dbReference type="NCBI Taxonomy" id="168469"/>
    <lineage>
        <taxon>Bacteria</taxon>
        <taxon>Pseudomonadati</taxon>
        <taxon>Pseudomonadota</taxon>
        <taxon>Gammaproteobacteria</taxon>
        <taxon>Pseudomonadales</taxon>
        <taxon>Pseudomonadaceae</taxon>
        <taxon>Pseudomonas</taxon>
    </lineage>
</organism>
<dbReference type="AlphaFoldDB" id="A0A1S2UA81"/>
<gene>
    <name evidence="1" type="ORF">BFL40_32395</name>
</gene>
<evidence type="ECO:0000313" key="1">
    <source>
        <dbReference type="EMBL" id="OIN43351.1"/>
    </source>
</evidence>
<proteinExistence type="predicted"/>
<accession>A0A1S2UA81</accession>
<dbReference type="RefSeq" id="WP_071487763.1">
    <property type="nucleotide sequence ID" value="NZ_FNTS01000002.1"/>
</dbReference>
<dbReference type="EMBL" id="MDDR01000066">
    <property type="protein sequence ID" value="OIN43351.1"/>
    <property type="molecule type" value="Genomic_DNA"/>
</dbReference>
<comment type="caution">
    <text evidence="1">The sequence shown here is derived from an EMBL/GenBank/DDBJ whole genome shotgun (WGS) entry which is preliminary data.</text>
</comment>